<comment type="caution">
    <text evidence="2">The sequence shown here is derived from an EMBL/GenBank/DDBJ whole genome shotgun (WGS) entry which is preliminary data.</text>
</comment>
<evidence type="ECO:0000313" key="3">
    <source>
        <dbReference type="Proteomes" id="UP001153076"/>
    </source>
</evidence>
<dbReference type="InterPro" id="IPR056789">
    <property type="entry name" value="LRR_R13L1-DRL21"/>
</dbReference>
<evidence type="ECO:0000313" key="2">
    <source>
        <dbReference type="EMBL" id="KAJ8439581.1"/>
    </source>
</evidence>
<dbReference type="PANTHER" id="PTHR47186:SF13">
    <property type="entry name" value="DISEASE RESISTANCE PROTEIN RGA3"/>
    <property type="match status" value="1"/>
</dbReference>
<dbReference type="Gene3D" id="3.80.10.10">
    <property type="entry name" value="Ribonuclease Inhibitor"/>
    <property type="match status" value="1"/>
</dbReference>
<gene>
    <name evidence="2" type="ORF">Cgig2_024168</name>
</gene>
<proteinExistence type="predicted"/>
<dbReference type="EMBL" id="JAKOGI010000216">
    <property type="protein sequence ID" value="KAJ8439581.1"/>
    <property type="molecule type" value="Genomic_DNA"/>
</dbReference>
<accession>A0A9Q1KB06</accession>
<reference evidence="2" key="1">
    <citation type="submission" date="2022-04" db="EMBL/GenBank/DDBJ databases">
        <title>Carnegiea gigantea Genome sequencing and assembly v2.</title>
        <authorList>
            <person name="Copetti D."/>
            <person name="Sanderson M.J."/>
            <person name="Burquez A."/>
            <person name="Wojciechowski M.F."/>
        </authorList>
    </citation>
    <scope>NUCLEOTIDE SEQUENCE</scope>
    <source>
        <strain evidence="2">SGP5-SGP5p</strain>
        <tissue evidence="2">Aerial part</tissue>
    </source>
</reference>
<dbReference type="PANTHER" id="PTHR47186">
    <property type="entry name" value="LEUCINE-RICH REPEAT-CONTAINING PROTEIN 57"/>
    <property type="match status" value="1"/>
</dbReference>
<dbReference type="Proteomes" id="UP001153076">
    <property type="component" value="Unassembled WGS sequence"/>
</dbReference>
<sequence length="265" mass="30349">MPSVRIGLERLDLFIAKGPSSSWTIPSGSDDYEVGGLANLNRLNNLKGWLRIKVDGKWSSESEARATNLQGKEKLMRLEIEFIRGSSRDNEMMLEGFQPNANLRYLRIHGYKGERIPSWIHDRDYPSNLRQIWIRHWKTRARICLGSFGRLPHLQFLDIPHLPDLEYIESTTTATPLFPSLEYLTVHSLPKLKGCFSRGVGATTFARLKRLELSSLASLLIWDYNLLKGTPEWIETLASLKELDIDDCPQLTSSPEQMTVQLLRL</sequence>
<name>A0A9Q1KB06_9CARY</name>
<evidence type="ECO:0000259" key="1">
    <source>
        <dbReference type="Pfam" id="PF25019"/>
    </source>
</evidence>
<dbReference type="OrthoDB" id="1748972at2759"/>
<keyword evidence="3" id="KW-1185">Reference proteome</keyword>
<feature type="domain" description="R13L1/DRL21-like LRR repeat region" evidence="1">
    <location>
        <begin position="37"/>
        <end position="160"/>
    </location>
</feature>
<dbReference type="AlphaFoldDB" id="A0A9Q1KB06"/>
<dbReference type="SUPFAM" id="SSF52058">
    <property type="entry name" value="L domain-like"/>
    <property type="match status" value="1"/>
</dbReference>
<dbReference type="InterPro" id="IPR032675">
    <property type="entry name" value="LRR_dom_sf"/>
</dbReference>
<organism evidence="2 3">
    <name type="scientific">Carnegiea gigantea</name>
    <dbReference type="NCBI Taxonomy" id="171969"/>
    <lineage>
        <taxon>Eukaryota</taxon>
        <taxon>Viridiplantae</taxon>
        <taxon>Streptophyta</taxon>
        <taxon>Embryophyta</taxon>
        <taxon>Tracheophyta</taxon>
        <taxon>Spermatophyta</taxon>
        <taxon>Magnoliopsida</taxon>
        <taxon>eudicotyledons</taxon>
        <taxon>Gunneridae</taxon>
        <taxon>Pentapetalae</taxon>
        <taxon>Caryophyllales</taxon>
        <taxon>Cactineae</taxon>
        <taxon>Cactaceae</taxon>
        <taxon>Cactoideae</taxon>
        <taxon>Echinocereeae</taxon>
        <taxon>Carnegiea</taxon>
    </lineage>
</organism>
<dbReference type="Pfam" id="PF25019">
    <property type="entry name" value="LRR_R13L1-DRL21"/>
    <property type="match status" value="1"/>
</dbReference>
<protein>
    <recommendedName>
        <fullName evidence="1">R13L1/DRL21-like LRR repeat region domain-containing protein</fullName>
    </recommendedName>
</protein>